<sequence length="539" mass="58491">MKYLKRYVLCLLPFLTDACKNPIDGVQLGFKDPITQGVVELRVVEPSGKPLPKQISVKLAGPDASRMVTTLNTNRYKVNADGVLLLAAAPQSTPTAQQPLRFTVVLESEGYLPVVQPVVMNSLNRQVRTVRFINLPQPPTTLSAELAAGRAGTDGSLTTTFTLATPAQSGKVDNASLTLPMGTRLTDRDGQAVGGELAISLVHTDTRSGNATAQVPGGGLMQNVMPLTAGSQSLGLMRVSSLAGSITIEAYNKQYQLARSFSQPVRWTMELNPAMQHPQAGRTVRAGDVIPLFSFDALTGLWRQEKPGVVVLNQQTGKLEYQADVLTAGTYVVAWADSICEVGPIFSVSSKLKNVDVNYRCEVVDAVTGQVASTFYANANDGAQIPITAQPRNRRLTLRVFDETDAWGKGSKSGLIAESAVGTSCDVTPVQINLGTLPVPPAMKLDFQFSCPKGMTLNEAALPAQLRTQYSESGKNNWRELVTLTRTQRSITSYKLKQGRTYDLRASTDGGASWPYRQNEYLLDKAQWVFKVRLEAYCK</sequence>
<organism evidence="1 2">
    <name type="scientific">Fibrisoma montanum</name>
    <dbReference type="NCBI Taxonomy" id="2305895"/>
    <lineage>
        <taxon>Bacteria</taxon>
        <taxon>Pseudomonadati</taxon>
        <taxon>Bacteroidota</taxon>
        <taxon>Cytophagia</taxon>
        <taxon>Cytophagales</taxon>
        <taxon>Spirosomataceae</taxon>
        <taxon>Fibrisoma</taxon>
    </lineage>
</organism>
<comment type="caution">
    <text evidence="1">The sequence shown here is derived from an EMBL/GenBank/DDBJ whole genome shotgun (WGS) entry which is preliminary data.</text>
</comment>
<dbReference type="Proteomes" id="UP000283523">
    <property type="component" value="Unassembled WGS sequence"/>
</dbReference>
<evidence type="ECO:0000313" key="1">
    <source>
        <dbReference type="EMBL" id="RIV24088.1"/>
    </source>
</evidence>
<dbReference type="AlphaFoldDB" id="A0A418MCI8"/>
<dbReference type="EMBL" id="QXED01000003">
    <property type="protein sequence ID" value="RIV24088.1"/>
    <property type="molecule type" value="Genomic_DNA"/>
</dbReference>
<evidence type="ECO:0000313" key="2">
    <source>
        <dbReference type="Proteomes" id="UP000283523"/>
    </source>
</evidence>
<reference evidence="1 2" key="1">
    <citation type="submission" date="2018-08" db="EMBL/GenBank/DDBJ databases">
        <title>Fibrisoma montanum sp. nov., isolated from Danxia mountain soil.</title>
        <authorList>
            <person name="Huang Y."/>
        </authorList>
    </citation>
    <scope>NUCLEOTIDE SEQUENCE [LARGE SCALE GENOMIC DNA]</scope>
    <source>
        <strain evidence="1 2">HYT19</strain>
    </source>
</reference>
<dbReference type="RefSeq" id="WP_119668304.1">
    <property type="nucleotide sequence ID" value="NZ_QXED01000003.1"/>
</dbReference>
<protein>
    <submittedName>
        <fullName evidence="1">Uncharacterized protein</fullName>
    </submittedName>
</protein>
<dbReference type="OrthoDB" id="973569at2"/>
<gene>
    <name evidence="1" type="ORF">DYU11_11250</name>
</gene>
<name>A0A418MCI8_9BACT</name>
<accession>A0A418MCI8</accession>
<proteinExistence type="predicted"/>
<keyword evidence="2" id="KW-1185">Reference proteome</keyword>